<dbReference type="PANTHER" id="PTHR10366:SF812">
    <property type="entry name" value="VPS9 DOMAIN-CONTAINING PROTEIN"/>
    <property type="match status" value="1"/>
</dbReference>
<reference evidence="5" key="1">
    <citation type="submission" date="2014-10" db="EMBL/GenBank/DDBJ databases">
        <authorList>
            <person name="King R."/>
        </authorList>
    </citation>
    <scope>NUCLEOTIDE SEQUENCE [LARGE SCALE GENOMIC DNA]</scope>
    <source>
        <strain evidence="5">A3/5</strain>
    </source>
</reference>
<dbReference type="SUPFAM" id="SSF51735">
    <property type="entry name" value="NAD(P)-binding Rossmann-fold domains"/>
    <property type="match status" value="1"/>
</dbReference>
<dbReference type="Gene3D" id="3.40.50.720">
    <property type="entry name" value="NAD(P)-binding Rossmann-like Domain"/>
    <property type="match status" value="1"/>
</dbReference>
<dbReference type="AlphaFoldDB" id="A0A2L2T184"/>
<feature type="domain" description="NAD-dependent epimerase/dehydratase" evidence="3">
    <location>
        <begin position="6"/>
        <end position="250"/>
    </location>
</feature>
<dbReference type="InterPro" id="IPR036291">
    <property type="entry name" value="NAD(P)-bd_dom_sf"/>
</dbReference>
<organism evidence="4 5">
    <name type="scientific">Fusarium venenatum</name>
    <dbReference type="NCBI Taxonomy" id="56646"/>
    <lineage>
        <taxon>Eukaryota</taxon>
        <taxon>Fungi</taxon>
        <taxon>Dikarya</taxon>
        <taxon>Ascomycota</taxon>
        <taxon>Pezizomycotina</taxon>
        <taxon>Sordariomycetes</taxon>
        <taxon>Hypocreomycetidae</taxon>
        <taxon>Hypocreales</taxon>
        <taxon>Nectriaceae</taxon>
        <taxon>Fusarium</taxon>
    </lineage>
</organism>
<evidence type="ECO:0000259" key="3">
    <source>
        <dbReference type="Pfam" id="PF01370"/>
    </source>
</evidence>
<evidence type="ECO:0000256" key="1">
    <source>
        <dbReference type="ARBA" id="ARBA00023002"/>
    </source>
</evidence>
<sequence>MSQQLVFITGATGFIGAHVATQILKAGYRVRLSIRRLEQIEKLKNHFNNFANQLDFVHVPDFTKPDAFEEAVRDVHFVVHIASPMLGQGSDFKKDYIDPAVQGTISVLNAAKSAPSVQRVLVMSSILALMPLGGLQDPSISIQENSGKKLEVDANMDVPDGPAGNAVMYQGSKILAHEKTKEWVLENSPTFSLFTFHPTFVVGPSIFQERFEQIDSINKFFFDTVRTGNIIVPPLFVDVRDVADAFVGALVATIPDGQEFILTGQPTSWPEVGKEAKALYPDAKFELESTAKEGSPMDVVPQAANRFLNMKWKSLTDLVRGVLDQQLALEAQAV</sequence>
<protein>
    <recommendedName>
        <fullName evidence="3">NAD-dependent epimerase/dehydratase domain-containing protein</fullName>
    </recommendedName>
</protein>
<keyword evidence="1" id="KW-0560">Oxidoreductase</keyword>
<keyword evidence="5" id="KW-1185">Reference proteome</keyword>
<comment type="similarity">
    <text evidence="2">Belongs to the NAD(P)-dependent epimerase/dehydratase family. Dihydroflavonol-4-reductase subfamily.</text>
</comment>
<evidence type="ECO:0000256" key="2">
    <source>
        <dbReference type="ARBA" id="ARBA00023445"/>
    </source>
</evidence>
<dbReference type="InterPro" id="IPR050425">
    <property type="entry name" value="NAD(P)_dehydrat-like"/>
</dbReference>
<dbReference type="PANTHER" id="PTHR10366">
    <property type="entry name" value="NAD DEPENDENT EPIMERASE/DEHYDRATASE"/>
    <property type="match status" value="1"/>
</dbReference>
<name>A0A2L2T184_9HYPO</name>
<dbReference type="Proteomes" id="UP000245910">
    <property type="component" value="Chromosome II"/>
</dbReference>
<evidence type="ECO:0000313" key="4">
    <source>
        <dbReference type="EMBL" id="CEI63308.1"/>
    </source>
</evidence>
<evidence type="ECO:0000313" key="5">
    <source>
        <dbReference type="Proteomes" id="UP000245910"/>
    </source>
</evidence>
<accession>A0A2L2T184</accession>
<dbReference type="InterPro" id="IPR001509">
    <property type="entry name" value="Epimerase_deHydtase"/>
</dbReference>
<dbReference type="Pfam" id="PF01370">
    <property type="entry name" value="Epimerase"/>
    <property type="match status" value="1"/>
</dbReference>
<dbReference type="OrthoDB" id="2735536at2759"/>
<dbReference type="STRING" id="56646.A0A2L2T184"/>
<proteinExistence type="inferred from homology"/>
<dbReference type="EMBL" id="LN649230">
    <property type="protein sequence ID" value="CEI63308.1"/>
    <property type="molecule type" value="Genomic_DNA"/>
</dbReference>
<dbReference type="GO" id="GO:0016616">
    <property type="term" value="F:oxidoreductase activity, acting on the CH-OH group of donors, NAD or NADP as acceptor"/>
    <property type="evidence" value="ECO:0007669"/>
    <property type="project" value="TreeGrafter"/>
</dbReference>